<name>A0A833VKU9_9POAL</name>
<dbReference type="EMBL" id="SWLB01000017">
    <property type="protein sequence ID" value="KAF3327179.1"/>
    <property type="molecule type" value="Genomic_DNA"/>
</dbReference>
<sequence length="183" mass="21194">MSNSYHTKFEIKVIKLANFIDQGSDEKLFIRYYIPALGNRRIQVDTREIQSKNSVMWNECASFESQANLDQIKQLELGHITFELRSRRNRQFFGGIMTKSRLLGGGEISWKDVMESNEVEKWVNFSAKSGKLDGMKLANLLVKMKIQVTRDVDSNGMRKCGSKKECNWNESEIDMFHVETLVD</sequence>
<dbReference type="PANTHER" id="PTHR35503:SF2">
    <property type="entry name" value="OS04G0455700 PROTEIN"/>
    <property type="match status" value="1"/>
</dbReference>
<dbReference type="InterPro" id="IPR000008">
    <property type="entry name" value="C2_dom"/>
</dbReference>
<gene>
    <name evidence="2" type="ORF">FCM35_KLT07297</name>
</gene>
<comment type="caution">
    <text evidence="2">The sequence shown here is derived from an EMBL/GenBank/DDBJ whole genome shotgun (WGS) entry which is preliminary data.</text>
</comment>
<protein>
    <recommendedName>
        <fullName evidence="1">C2 domain-containing protein</fullName>
    </recommendedName>
</protein>
<evidence type="ECO:0000313" key="2">
    <source>
        <dbReference type="EMBL" id="KAF3327179.1"/>
    </source>
</evidence>
<dbReference type="PANTHER" id="PTHR35503">
    <property type="entry name" value="OSJNBA0006M15.15 PROTEIN"/>
    <property type="match status" value="1"/>
</dbReference>
<feature type="domain" description="C2" evidence="1">
    <location>
        <begin position="1"/>
        <end position="123"/>
    </location>
</feature>
<dbReference type="PROSITE" id="PS50004">
    <property type="entry name" value="C2"/>
    <property type="match status" value="1"/>
</dbReference>
<evidence type="ECO:0000313" key="3">
    <source>
        <dbReference type="Proteomes" id="UP000623129"/>
    </source>
</evidence>
<reference evidence="2" key="1">
    <citation type="submission" date="2020-01" db="EMBL/GenBank/DDBJ databases">
        <title>Genome sequence of Kobresia littledalei, the first chromosome-level genome in the family Cyperaceae.</title>
        <authorList>
            <person name="Qu G."/>
        </authorList>
    </citation>
    <scope>NUCLEOTIDE SEQUENCE</scope>
    <source>
        <strain evidence="2">C.B.Clarke</strain>
        <tissue evidence="2">Leaf</tissue>
    </source>
</reference>
<proteinExistence type="predicted"/>
<organism evidence="2 3">
    <name type="scientific">Carex littledalei</name>
    <dbReference type="NCBI Taxonomy" id="544730"/>
    <lineage>
        <taxon>Eukaryota</taxon>
        <taxon>Viridiplantae</taxon>
        <taxon>Streptophyta</taxon>
        <taxon>Embryophyta</taxon>
        <taxon>Tracheophyta</taxon>
        <taxon>Spermatophyta</taxon>
        <taxon>Magnoliopsida</taxon>
        <taxon>Liliopsida</taxon>
        <taxon>Poales</taxon>
        <taxon>Cyperaceae</taxon>
        <taxon>Cyperoideae</taxon>
        <taxon>Cariceae</taxon>
        <taxon>Carex</taxon>
        <taxon>Carex subgen. Euthyceras</taxon>
    </lineage>
</organism>
<dbReference type="OrthoDB" id="687396at2759"/>
<dbReference type="Proteomes" id="UP000623129">
    <property type="component" value="Unassembled WGS sequence"/>
</dbReference>
<keyword evidence="3" id="KW-1185">Reference proteome</keyword>
<accession>A0A833VKU9</accession>
<evidence type="ECO:0000259" key="1">
    <source>
        <dbReference type="PROSITE" id="PS50004"/>
    </source>
</evidence>
<dbReference type="AlphaFoldDB" id="A0A833VKU9"/>